<comment type="caution">
    <text evidence="1">The sequence shown here is derived from an EMBL/GenBank/DDBJ whole genome shotgun (WGS) entry which is preliminary data.</text>
</comment>
<gene>
    <name evidence="1" type="ORF">SDC9_184672</name>
</gene>
<proteinExistence type="predicted"/>
<sequence length="125" mass="14427">MVGKIELDKVVINALSTLRDLDSLNEKIEFLKENGFWGGVIVLDAAFLIDHVGEINFLEYIKTLSNTCKENNLNIMTCYDFSDYINRGKKINEDIIKASYIHHDYRLYANKILNAEKFNIYSNLA</sequence>
<protein>
    <recommendedName>
        <fullName evidence="2">MEDS domain-containing protein</fullName>
    </recommendedName>
</protein>
<name>A0A645HF17_9ZZZZ</name>
<evidence type="ECO:0008006" key="2">
    <source>
        <dbReference type="Google" id="ProtNLM"/>
    </source>
</evidence>
<dbReference type="EMBL" id="VSSQ01091654">
    <property type="protein sequence ID" value="MPN37156.1"/>
    <property type="molecule type" value="Genomic_DNA"/>
</dbReference>
<organism evidence="1">
    <name type="scientific">bioreactor metagenome</name>
    <dbReference type="NCBI Taxonomy" id="1076179"/>
    <lineage>
        <taxon>unclassified sequences</taxon>
        <taxon>metagenomes</taxon>
        <taxon>ecological metagenomes</taxon>
    </lineage>
</organism>
<evidence type="ECO:0000313" key="1">
    <source>
        <dbReference type="EMBL" id="MPN37156.1"/>
    </source>
</evidence>
<dbReference type="AlphaFoldDB" id="A0A645HF17"/>
<reference evidence="1" key="1">
    <citation type="submission" date="2019-08" db="EMBL/GenBank/DDBJ databases">
        <authorList>
            <person name="Kucharzyk K."/>
            <person name="Murdoch R.W."/>
            <person name="Higgins S."/>
            <person name="Loffler F."/>
        </authorList>
    </citation>
    <scope>NUCLEOTIDE SEQUENCE</scope>
</reference>
<accession>A0A645HF17</accession>